<keyword evidence="4" id="KW-1185">Reference proteome</keyword>
<feature type="compositionally biased region" description="Basic and acidic residues" evidence="1">
    <location>
        <begin position="97"/>
        <end position="108"/>
    </location>
</feature>
<dbReference type="Proteomes" id="UP001529510">
    <property type="component" value="Unassembled WGS sequence"/>
</dbReference>
<proteinExistence type="predicted"/>
<protein>
    <recommendedName>
        <fullName evidence="2">Neuronal tyrosine-phosphorylated phosphoinositide-3-kinase adapter N-terminal domain-containing protein</fullName>
    </recommendedName>
</protein>
<feature type="region of interest" description="Disordered" evidence="1">
    <location>
        <begin position="30"/>
        <end position="108"/>
    </location>
</feature>
<gene>
    <name evidence="3" type="ORF">M9458_019563</name>
</gene>
<feature type="compositionally biased region" description="Polar residues" evidence="1">
    <location>
        <begin position="81"/>
        <end position="96"/>
    </location>
</feature>
<dbReference type="EMBL" id="JAMKFB020000009">
    <property type="protein sequence ID" value="KAL0183867.1"/>
    <property type="molecule type" value="Genomic_DNA"/>
</dbReference>
<evidence type="ECO:0000259" key="2">
    <source>
        <dbReference type="Pfam" id="PF15439"/>
    </source>
</evidence>
<evidence type="ECO:0000313" key="3">
    <source>
        <dbReference type="EMBL" id="KAL0183867.1"/>
    </source>
</evidence>
<accession>A0ABD0QDA6</accession>
<sequence length="108" mass="11489">PLRHFRSSSVPLPLVMDSLVHSSIGTSIKAALQPAPHSTEEGNGGSLSSPRKQPPPKPKRDPNTRLSASIAPKDSPAEGQASPSGSPPKTQLSPSDRTYKFELKHPLH</sequence>
<feature type="non-terminal residue" evidence="3">
    <location>
        <position position="108"/>
    </location>
</feature>
<dbReference type="AlphaFoldDB" id="A0ABD0QDA6"/>
<comment type="caution">
    <text evidence="3">The sequence shown here is derived from an EMBL/GenBank/DDBJ whole genome shotgun (WGS) entry which is preliminary data.</text>
</comment>
<evidence type="ECO:0000256" key="1">
    <source>
        <dbReference type="SAM" id="MobiDB-lite"/>
    </source>
</evidence>
<feature type="domain" description="Neuronal tyrosine-phosphorylated phosphoinositide-3-kinase adapter N-terminal" evidence="2">
    <location>
        <begin position="3"/>
        <end position="75"/>
    </location>
</feature>
<dbReference type="PANTHER" id="PTHR47335:SF1">
    <property type="entry name" value="UNCONVENTIONAL MYOSIN-XVI"/>
    <property type="match status" value="1"/>
</dbReference>
<dbReference type="Pfam" id="PF15439">
    <property type="entry name" value="NYAP_N"/>
    <property type="match status" value="1"/>
</dbReference>
<dbReference type="PANTHER" id="PTHR47335">
    <property type="entry name" value="UNCONVENTIONAL MYOSIN-XVI"/>
    <property type="match status" value="1"/>
</dbReference>
<name>A0ABD0QDA6_CIRMR</name>
<feature type="non-terminal residue" evidence="3">
    <location>
        <position position="1"/>
    </location>
</feature>
<dbReference type="InterPro" id="IPR039482">
    <property type="entry name" value="NYAP_N"/>
</dbReference>
<reference evidence="3 4" key="1">
    <citation type="submission" date="2024-05" db="EMBL/GenBank/DDBJ databases">
        <title>Genome sequencing and assembly of Indian major carp, Cirrhinus mrigala (Hamilton, 1822).</title>
        <authorList>
            <person name="Mohindra V."/>
            <person name="Chowdhury L.M."/>
            <person name="Lal K."/>
            <person name="Jena J.K."/>
        </authorList>
    </citation>
    <scope>NUCLEOTIDE SEQUENCE [LARGE SCALE GENOMIC DNA]</scope>
    <source>
        <strain evidence="3">CM1030</strain>
        <tissue evidence="3">Blood</tissue>
    </source>
</reference>
<organism evidence="3 4">
    <name type="scientific">Cirrhinus mrigala</name>
    <name type="common">Mrigala</name>
    <dbReference type="NCBI Taxonomy" id="683832"/>
    <lineage>
        <taxon>Eukaryota</taxon>
        <taxon>Metazoa</taxon>
        <taxon>Chordata</taxon>
        <taxon>Craniata</taxon>
        <taxon>Vertebrata</taxon>
        <taxon>Euteleostomi</taxon>
        <taxon>Actinopterygii</taxon>
        <taxon>Neopterygii</taxon>
        <taxon>Teleostei</taxon>
        <taxon>Ostariophysi</taxon>
        <taxon>Cypriniformes</taxon>
        <taxon>Cyprinidae</taxon>
        <taxon>Labeoninae</taxon>
        <taxon>Labeonini</taxon>
        <taxon>Cirrhinus</taxon>
    </lineage>
</organism>
<evidence type="ECO:0000313" key="4">
    <source>
        <dbReference type="Proteomes" id="UP001529510"/>
    </source>
</evidence>
<dbReference type="InterPro" id="IPR052838">
    <property type="entry name" value="Myosin-XVI"/>
</dbReference>